<feature type="transmembrane region" description="Helical" evidence="8">
    <location>
        <begin position="485"/>
        <end position="504"/>
    </location>
</feature>
<evidence type="ECO:0000256" key="3">
    <source>
        <dbReference type="ARBA" id="ARBA00022448"/>
    </source>
</evidence>
<feature type="transmembrane region" description="Helical" evidence="8">
    <location>
        <begin position="102"/>
        <end position="123"/>
    </location>
</feature>
<evidence type="ECO:0000313" key="11">
    <source>
        <dbReference type="Proteomes" id="UP000316562"/>
    </source>
</evidence>
<keyword evidence="6 8" id="KW-1133">Transmembrane helix</keyword>
<dbReference type="Pfam" id="PF07690">
    <property type="entry name" value="MFS_1"/>
    <property type="match status" value="1"/>
</dbReference>
<name>A0A519BEZ5_ACIG2</name>
<feature type="transmembrane region" description="Helical" evidence="8">
    <location>
        <begin position="396"/>
        <end position="418"/>
    </location>
</feature>
<evidence type="ECO:0000313" key="10">
    <source>
        <dbReference type="EMBL" id="RZD15842.1"/>
    </source>
</evidence>
<evidence type="ECO:0000256" key="4">
    <source>
        <dbReference type="ARBA" id="ARBA00022475"/>
    </source>
</evidence>
<keyword evidence="3" id="KW-0813">Transport</keyword>
<accession>A0A519BEZ5</accession>
<dbReference type="InterPro" id="IPR020846">
    <property type="entry name" value="MFS_dom"/>
</dbReference>
<dbReference type="PANTHER" id="PTHR42718:SF9">
    <property type="entry name" value="MAJOR FACILITATOR SUPERFAMILY MULTIDRUG TRANSPORTER MFSC"/>
    <property type="match status" value="1"/>
</dbReference>
<proteinExistence type="inferred from homology"/>
<dbReference type="Proteomes" id="UP000316562">
    <property type="component" value="Unassembled WGS sequence"/>
</dbReference>
<protein>
    <submittedName>
        <fullName evidence="10">DHA2 family efflux MFS transporter permease subunit</fullName>
    </submittedName>
</protein>
<feature type="transmembrane region" description="Helical" evidence="8">
    <location>
        <begin position="297"/>
        <end position="319"/>
    </location>
</feature>
<reference evidence="10 11" key="1">
    <citation type="journal article" date="2019" name="ISME J.">
        <title>Insights into ecological role of a new deltaproteobacterial order Candidatus Acidulodesulfobacterales by metagenomics and metatranscriptomics.</title>
        <authorList>
            <person name="Tan S."/>
            <person name="Liu J."/>
            <person name="Fang Y."/>
            <person name="Hedlund B.P."/>
            <person name="Lian Z.H."/>
            <person name="Huang L.Y."/>
            <person name="Li J.T."/>
            <person name="Huang L.N."/>
            <person name="Li W.J."/>
            <person name="Jiang H.C."/>
            <person name="Dong H.L."/>
            <person name="Shu W.S."/>
        </authorList>
    </citation>
    <scope>NUCLEOTIDE SEQUENCE [LARGE SCALE GENOMIC DNA]</scope>
    <source>
        <strain evidence="10">AP2</strain>
    </source>
</reference>
<organism evidence="10 11">
    <name type="scientific">Acididesulfobacter guangdongensis</name>
    <dbReference type="NCBI Taxonomy" id="2597225"/>
    <lineage>
        <taxon>Bacteria</taxon>
        <taxon>Deltaproteobacteria</taxon>
        <taxon>Candidatus Acidulodesulfobacterales</taxon>
        <taxon>Candidatus Acididesulfobacter</taxon>
    </lineage>
</organism>
<dbReference type="PROSITE" id="PS50850">
    <property type="entry name" value="MFS"/>
    <property type="match status" value="1"/>
</dbReference>
<dbReference type="Gene3D" id="1.20.1250.20">
    <property type="entry name" value="MFS general substrate transporter like domains"/>
    <property type="match status" value="1"/>
</dbReference>
<feature type="transmembrane region" description="Helical" evidence="8">
    <location>
        <begin position="331"/>
        <end position="350"/>
    </location>
</feature>
<evidence type="ECO:0000256" key="1">
    <source>
        <dbReference type="ARBA" id="ARBA00004651"/>
    </source>
</evidence>
<feature type="transmembrane region" description="Helical" evidence="8">
    <location>
        <begin position="197"/>
        <end position="217"/>
    </location>
</feature>
<keyword evidence="7 8" id="KW-0472">Membrane</keyword>
<feature type="transmembrane region" description="Helical" evidence="8">
    <location>
        <begin position="229"/>
        <end position="251"/>
    </location>
</feature>
<comment type="subcellular location">
    <subcellularLocation>
        <location evidence="1">Cell membrane</location>
        <topology evidence="1">Multi-pass membrane protein</topology>
    </subcellularLocation>
</comment>
<dbReference type="InterPro" id="IPR004638">
    <property type="entry name" value="EmrB-like"/>
</dbReference>
<sequence>MEYTKSYKYLILALIVSFYFMVMLDMSIVTIAIPRIMSSLGENLTNTNWIMIAYTISSAIFIMPMIYVIKKFGLKIPLIICIIIFVLSSILCGLSFSLNELIFFRILQGIGGAGIMPLGLALMSKIFKPHERAKAMGIWAIGSMVAPAVGLTLGGFITEYITWRWIFFINIPIGIISLIGIIIILEDDYVKNTYSGKFDFIGFILFSIGIGFLMVVFNEGEIKEWNSAFIHISELMSAIGFISFLAVEPFIKHPLINFNIFKFFNFSVITLINGVRAMALFGIMLFVPVYLQNVMSYTPFNAGLIIMPQAIAVAIFAPIAGRLSNKTGNKILIIIGMALSAISFLMYSNLSLQSNLAAIILPEIVRGIGFGFLYAPIMTEGLNAVPDSFIPEASSLLPVTMRIFAGVGVALFDNLLVIKQVFYLNKYADTLTYNNHLFIEFMGEIKGNILDKINPGIISHLRENPSLIMIDRIAQGFANVAAYDYIFLFGGIMTLLGAVFALALKNKLTKK</sequence>
<feature type="transmembrane region" description="Helical" evidence="8">
    <location>
        <begin position="76"/>
        <end position="96"/>
    </location>
</feature>
<dbReference type="AlphaFoldDB" id="A0A519BEZ5"/>
<feature type="transmembrane region" description="Helical" evidence="8">
    <location>
        <begin position="356"/>
        <end position="375"/>
    </location>
</feature>
<dbReference type="GO" id="GO:0005886">
    <property type="term" value="C:plasma membrane"/>
    <property type="evidence" value="ECO:0007669"/>
    <property type="project" value="UniProtKB-SubCell"/>
</dbReference>
<dbReference type="InterPro" id="IPR011701">
    <property type="entry name" value="MFS"/>
</dbReference>
<evidence type="ECO:0000259" key="9">
    <source>
        <dbReference type="PROSITE" id="PS50850"/>
    </source>
</evidence>
<dbReference type="InterPro" id="IPR036259">
    <property type="entry name" value="MFS_trans_sf"/>
</dbReference>
<evidence type="ECO:0000256" key="6">
    <source>
        <dbReference type="ARBA" id="ARBA00022989"/>
    </source>
</evidence>
<dbReference type="GO" id="GO:0022857">
    <property type="term" value="F:transmembrane transporter activity"/>
    <property type="evidence" value="ECO:0007669"/>
    <property type="project" value="InterPro"/>
</dbReference>
<keyword evidence="4" id="KW-1003">Cell membrane</keyword>
<evidence type="ECO:0000256" key="5">
    <source>
        <dbReference type="ARBA" id="ARBA00022692"/>
    </source>
</evidence>
<dbReference type="SUPFAM" id="SSF103473">
    <property type="entry name" value="MFS general substrate transporter"/>
    <property type="match status" value="1"/>
</dbReference>
<evidence type="ECO:0000256" key="8">
    <source>
        <dbReference type="SAM" id="Phobius"/>
    </source>
</evidence>
<dbReference type="PRINTS" id="PR01036">
    <property type="entry name" value="TCRTETB"/>
</dbReference>
<dbReference type="PANTHER" id="PTHR42718">
    <property type="entry name" value="MAJOR FACILITATOR SUPERFAMILY MULTIDRUG TRANSPORTER MFSC"/>
    <property type="match status" value="1"/>
</dbReference>
<feature type="domain" description="Major facilitator superfamily (MFS) profile" evidence="9">
    <location>
        <begin position="11"/>
        <end position="509"/>
    </location>
</feature>
<feature type="transmembrane region" description="Helical" evidence="8">
    <location>
        <begin position="163"/>
        <end position="185"/>
    </location>
</feature>
<feature type="transmembrane region" description="Helical" evidence="8">
    <location>
        <begin position="135"/>
        <end position="157"/>
    </location>
</feature>
<evidence type="ECO:0000256" key="2">
    <source>
        <dbReference type="ARBA" id="ARBA00008537"/>
    </source>
</evidence>
<feature type="transmembrane region" description="Helical" evidence="8">
    <location>
        <begin position="49"/>
        <end position="69"/>
    </location>
</feature>
<dbReference type="Gene3D" id="1.20.1720.10">
    <property type="entry name" value="Multidrug resistance protein D"/>
    <property type="match status" value="1"/>
</dbReference>
<feature type="transmembrane region" description="Helical" evidence="8">
    <location>
        <begin position="9"/>
        <end position="37"/>
    </location>
</feature>
<gene>
    <name evidence="10" type="ORF">EVJ46_06480</name>
</gene>
<comment type="caution">
    <text evidence="10">The sequence shown here is derived from an EMBL/GenBank/DDBJ whole genome shotgun (WGS) entry which is preliminary data.</text>
</comment>
<comment type="similarity">
    <text evidence="2">Belongs to the major facilitator superfamily. EmrB family.</text>
</comment>
<keyword evidence="5 8" id="KW-0812">Transmembrane</keyword>
<dbReference type="NCBIfam" id="TIGR00711">
    <property type="entry name" value="efflux_EmrB"/>
    <property type="match status" value="1"/>
</dbReference>
<dbReference type="EMBL" id="SGBC01000003">
    <property type="protein sequence ID" value="RZD15842.1"/>
    <property type="molecule type" value="Genomic_DNA"/>
</dbReference>
<feature type="transmembrane region" description="Helical" evidence="8">
    <location>
        <begin position="263"/>
        <end position="291"/>
    </location>
</feature>
<evidence type="ECO:0000256" key="7">
    <source>
        <dbReference type="ARBA" id="ARBA00023136"/>
    </source>
</evidence>